<dbReference type="AlphaFoldDB" id="A0A8J4GHF4"/>
<protein>
    <submittedName>
        <fullName evidence="1">Uncharacterized protein</fullName>
    </submittedName>
</protein>
<reference evidence="1" key="1">
    <citation type="journal article" date="2021" name="Proc. Natl. Acad. Sci. U.S.A.">
        <title>Three genomes in the algal genus Volvox reveal the fate of a haploid sex-determining region after a transition to homothallism.</title>
        <authorList>
            <person name="Yamamoto K."/>
            <person name="Hamaji T."/>
            <person name="Kawai-Toyooka H."/>
            <person name="Matsuzaki R."/>
            <person name="Takahashi F."/>
            <person name="Nishimura Y."/>
            <person name="Kawachi M."/>
            <person name="Noguchi H."/>
            <person name="Minakuchi Y."/>
            <person name="Umen J.G."/>
            <person name="Toyoda A."/>
            <person name="Nozaki H."/>
        </authorList>
    </citation>
    <scope>NUCLEOTIDE SEQUENCE</scope>
    <source>
        <strain evidence="1">NIES-3785</strain>
    </source>
</reference>
<proteinExistence type="predicted"/>
<dbReference type="EMBL" id="BNCQ01000022">
    <property type="protein sequence ID" value="GIM06898.1"/>
    <property type="molecule type" value="Genomic_DNA"/>
</dbReference>
<evidence type="ECO:0000313" key="1">
    <source>
        <dbReference type="EMBL" id="GIM06898.1"/>
    </source>
</evidence>
<dbReference type="Proteomes" id="UP000722791">
    <property type="component" value="Unassembled WGS sequence"/>
</dbReference>
<gene>
    <name evidence="1" type="ORF">Vretimale_11148</name>
</gene>
<organism evidence="1 2">
    <name type="scientific">Volvox reticuliferus</name>
    <dbReference type="NCBI Taxonomy" id="1737510"/>
    <lineage>
        <taxon>Eukaryota</taxon>
        <taxon>Viridiplantae</taxon>
        <taxon>Chlorophyta</taxon>
        <taxon>core chlorophytes</taxon>
        <taxon>Chlorophyceae</taxon>
        <taxon>CS clade</taxon>
        <taxon>Chlamydomonadales</taxon>
        <taxon>Volvocaceae</taxon>
        <taxon>Volvox</taxon>
    </lineage>
</organism>
<name>A0A8J4GHF4_9CHLO</name>
<evidence type="ECO:0000313" key="2">
    <source>
        <dbReference type="Proteomes" id="UP000722791"/>
    </source>
</evidence>
<sequence>MMWLGVLQPPRLLVAQPLPLSQQQPSLRRQAARVLRRQAEAALWLAVAVTMAVEVAGKVGGKSSRRATCASRRSADTSGAWHCTAIRLPYRRPVPSFPMPAAESLMRRVGLRGSRGRWLNWIEPGSRWLACGGEQEETTTSRQAGVAGSYWVPSAVQQHFCRVVTQGSAVDAAARLQSLRQEALLSRQSLVVLQRSLPARLQRLEQAERDLRAMQGA</sequence>
<accession>A0A8J4GHF4</accession>
<dbReference type="OrthoDB" id="552384at2759"/>
<comment type="caution">
    <text evidence="1">The sequence shown here is derived from an EMBL/GenBank/DDBJ whole genome shotgun (WGS) entry which is preliminary data.</text>
</comment>